<dbReference type="Pfam" id="PF04480">
    <property type="entry name" value="DUF559"/>
    <property type="match status" value="1"/>
</dbReference>
<dbReference type="PANTHER" id="PTHR38590:SF1">
    <property type="entry name" value="BLL0828 PROTEIN"/>
    <property type="match status" value="1"/>
</dbReference>
<keyword evidence="2" id="KW-0378">Hydrolase</keyword>
<dbReference type="AlphaFoldDB" id="A0A7W7K8S5"/>
<protein>
    <submittedName>
        <fullName evidence="2">Very-short-patch-repair endonuclease</fullName>
    </submittedName>
</protein>
<accession>A0A7W7K8S5</accession>
<proteinExistence type="predicted"/>
<dbReference type="PANTHER" id="PTHR38590">
    <property type="entry name" value="BLL0828 PROTEIN"/>
    <property type="match status" value="1"/>
</dbReference>
<comment type="caution">
    <text evidence="2">The sequence shown here is derived from an EMBL/GenBank/DDBJ whole genome shotgun (WGS) entry which is preliminary data.</text>
</comment>
<sequence length="161" mass="17162">MTAERKTLGVSTAGASKRAAGSFALTGARLDKLKERAREARRAPTPAQEALWTELSGSRVGGVKFLRQSIVGSVIVDFAAPSRWIAVLLSPEGANPEVDALQDKKLTDVGVRVLRFAEADVLEDIARVVKAISTEANKPFDKRAARRGAAQMFANDEGADG</sequence>
<gene>
    <name evidence="2" type="ORF">HNO88_001330</name>
</gene>
<dbReference type="SUPFAM" id="SSF52980">
    <property type="entry name" value="Restriction endonuclease-like"/>
    <property type="match status" value="1"/>
</dbReference>
<reference evidence="2 3" key="1">
    <citation type="submission" date="2020-08" db="EMBL/GenBank/DDBJ databases">
        <title>Functional genomics of gut bacteria from endangered species of beetles.</title>
        <authorList>
            <person name="Carlos-Shanley C."/>
        </authorList>
    </citation>
    <scope>NUCLEOTIDE SEQUENCE [LARGE SCALE GENOMIC DNA]</scope>
    <source>
        <strain evidence="2 3">S00245</strain>
    </source>
</reference>
<keyword evidence="2" id="KW-0255">Endonuclease</keyword>
<feature type="domain" description="DUF559" evidence="1">
    <location>
        <begin position="32"/>
        <end position="135"/>
    </location>
</feature>
<dbReference type="RefSeq" id="WP_184243297.1">
    <property type="nucleotide sequence ID" value="NZ_JACHLR010000004.1"/>
</dbReference>
<evidence type="ECO:0000313" key="3">
    <source>
        <dbReference type="Proteomes" id="UP000555448"/>
    </source>
</evidence>
<keyword evidence="3" id="KW-1185">Reference proteome</keyword>
<dbReference type="InterPro" id="IPR007569">
    <property type="entry name" value="DUF559"/>
</dbReference>
<organism evidence="2 3">
    <name type="scientific">Novosphingobium chloroacetimidivorans</name>
    <dbReference type="NCBI Taxonomy" id="1428314"/>
    <lineage>
        <taxon>Bacteria</taxon>
        <taxon>Pseudomonadati</taxon>
        <taxon>Pseudomonadota</taxon>
        <taxon>Alphaproteobacteria</taxon>
        <taxon>Sphingomonadales</taxon>
        <taxon>Sphingomonadaceae</taxon>
        <taxon>Novosphingobium</taxon>
    </lineage>
</organism>
<keyword evidence="2" id="KW-0540">Nuclease</keyword>
<dbReference type="InterPro" id="IPR011335">
    <property type="entry name" value="Restrct_endonuc-II-like"/>
</dbReference>
<dbReference type="EMBL" id="JACHLR010000004">
    <property type="protein sequence ID" value="MBB4858016.1"/>
    <property type="molecule type" value="Genomic_DNA"/>
</dbReference>
<evidence type="ECO:0000313" key="2">
    <source>
        <dbReference type="EMBL" id="MBB4858016.1"/>
    </source>
</evidence>
<dbReference type="InterPro" id="IPR047216">
    <property type="entry name" value="Endonuclease_DUF559_bact"/>
</dbReference>
<evidence type="ECO:0000259" key="1">
    <source>
        <dbReference type="Pfam" id="PF04480"/>
    </source>
</evidence>
<name>A0A7W7K8S5_9SPHN</name>
<dbReference type="Proteomes" id="UP000555448">
    <property type="component" value="Unassembled WGS sequence"/>
</dbReference>
<dbReference type="GO" id="GO:0004519">
    <property type="term" value="F:endonuclease activity"/>
    <property type="evidence" value="ECO:0007669"/>
    <property type="project" value="UniProtKB-KW"/>
</dbReference>